<name>A0AAP2G591_9BACT</name>
<accession>A0AAP2G591</accession>
<dbReference type="InterPro" id="IPR022998">
    <property type="entry name" value="ThiamineP_synth_TenI"/>
</dbReference>
<dbReference type="GO" id="GO:0004789">
    <property type="term" value="F:thiamine-phosphate diphosphorylase activity"/>
    <property type="evidence" value="ECO:0007669"/>
    <property type="project" value="TreeGrafter"/>
</dbReference>
<dbReference type="InterPro" id="IPR036206">
    <property type="entry name" value="ThiamineP_synth_sf"/>
</dbReference>
<keyword evidence="2" id="KW-0784">Thiamine biosynthesis</keyword>
<gene>
    <name evidence="4" type="ORF">KI659_14825</name>
</gene>
<dbReference type="GO" id="GO:0005737">
    <property type="term" value="C:cytoplasm"/>
    <property type="evidence" value="ECO:0007669"/>
    <property type="project" value="TreeGrafter"/>
</dbReference>
<evidence type="ECO:0000259" key="3">
    <source>
        <dbReference type="Pfam" id="PF02581"/>
    </source>
</evidence>
<dbReference type="Pfam" id="PF02581">
    <property type="entry name" value="TMP-TENI"/>
    <property type="match status" value="1"/>
</dbReference>
<dbReference type="CDD" id="cd00564">
    <property type="entry name" value="TMP_TenI"/>
    <property type="match status" value="1"/>
</dbReference>
<protein>
    <submittedName>
        <fullName evidence="4">Thiamine phosphate synthase</fullName>
    </submittedName>
</protein>
<dbReference type="PANTHER" id="PTHR20857:SF15">
    <property type="entry name" value="THIAMINE-PHOSPHATE SYNTHASE"/>
    <property type="match status" value="1"/>
</dbReference>
<sequence length="202" mass="22980">MKIILFSSLVPVRKEAELIRSYLACGVERFHLKKPLLPENALVRLVELIGHEHREKLALHSHHHIARPLGIKRLHFSEVLRESTPVEEIENQKNQGFHLSTSVHSFDTLETLPPYFDYIFMGPVFPSISKKGYGEPFDPKKWEKVRDIDHNLIAIGGITNEKLPLVMEMGFSGAALLGGIWKSTQPKALEELNLALQFKESV</sequence>
<proteinExistence type="predicted"/>
<dbReference type="Gene3D" id="3.20.20.70">
    <property type="entry name" value="Aldolase class I"/>
    <property type="match status" value="1"/>
</dbReference>
<reference evidence="4 5" key="1">
    <citation type="submission" date="2021-05" db="EMBL/GenBank/DDBJ databases">
        <authorList>
            <person name="Zhang Z.D."/>
            <person name="Osman G."/>
        </authorList>
    </citation>
    <scope>NUCLEOTIDE SEQUENCE [LARGE SCALE GENOMIC DNA]</scope>
    <source>
        <strain evidence="4 5">KCTC 32217</strain>
    </source>
</reference>
<keyword evidence="5" id="KW-1185">Reference proteome</keyword>
<evidence type="ECO:0000313" key="5">
    <source>
        <dbReference type="Proteomes" id="UP001319104"/>
    </source>
</evidence>
<organism evidence="4 5">
    <name type="scientific">Litoribacter ruber</name>
    <dbReference type="NCBI Taxonomy" id="702568"/>
    <lineage>
        <taxon>Bacteria</taxon>
        <taxon>Pseudomonadati</taxon>
        <taxon>Bacteroidota</taxon>
        <taxon>Cytophagia</taxon>
        <taxon>Cytophagales</taxon>
        <taxon>Cyclobacteriaceae</taxon>
        <taxon>Litoribacter</taxon>
    </lineage>
</organism>
<dbReference type="SUPFAM" id="SSF51391">
    <property type="entry name" value="Thiamin phosphate synthase"/>
    <property type="match status" value="1"/>
</dbReference>
<evidence type="ECO:0000256" key="2">
    <source>
        <dbReference type="ARBA" id="ARBA00022977"/>
    </source>
</evidence>
<comment type="pathway">
    <text evidence="1">Cofactor biosynthesis; thiamine diphosphate biosynthesis.</text>
</comment>
<dbReference type="PANTHER" id="PTHR20857">
    <property type="entry name" value="THIAMINE-PHOSPHATE PYROPHOSPHORYLASE"/>
    <property type="match status" value="1"/>
</dbReference>
<dbReference type="AlphaFoldDB" id="A0AAP2G591"/>
<comment type="caution">
    <text evidence="4">The sequence shown here is derived from an EMBL/GenBank/DDBJ whole genome shotgun (WGS) entry which is preliminary data.</text>
</comment>
<dbReference type="Proteomes" id="UP001319104">
    <property type="component" value="Unassembled WGS sequence"/>
</dbReference>
<dbReference type="EMBL" id="JAHCMY010000010">
    <property type="protein sequence ID" value="MBS9525290.1"/>
    <property type="molecule type" value="Genomic_DNA"/>
</dbReference>
<dbReference type="GO" id="GO:0009228">
    <property type="term" value="P:thiamine biosynthetic process"/>
    <property type="evidence" value="ECO:0007669"/>
    <property type="project" value="UniProtKB-KW"/>
</dbReference>
<evidence type="ECO:0000256" key="1">
    <source>
        <dbReference type="ARBA" id="ARBA00004948"/>
    </source>
</evidence>
<evidence type="ECO:0000313" key="4">
    <source>
        <dbReference type="EMBL" id="MBS9525290.1"/>
    </source>
</evidence>
<dbReference type="RefSeq" id="WP_213946149.1">
    <property type="nucleotide sequence ID" value="NZ_JAHCMY010000010.1"/>
</dbReference>
<dbReference type="InterPro" id="IPR013785">
    <property type="entry name" value="Aldolase_TIM"/>
</dbReference>
<feature type="domain" description="Thiamine phosphate synthase/TenI" evidence="3">
    <location>
        <begin position="14"/>
        <end position="180"/>
    </location>
</feature>